<sequence>MADSAIVRRLDARLIEDGILDPAFEEDYSLVHQKLNDEIHKSGRSAQPEETFSLGEKILRDWLHGLARQGASQEKLTSYLRCGLAHLSYDFIESANEGLETSDVDELIGRALVSFKNRDFEKSFFRLNEEDRTVVKTVAAKKKAAVKKAAAKKAAKKKAAKKKTAKAASKKVAKKKPTKKKVVKKKAAKKKAAKKKIAKKKTAKKKTKKR</sequence>
<dbReference type="Proteomes" id="UP000232122">
    <property type="component" value="Unassembled WGS sequence"/>
</dbReference>
<dbReference type="PRINTS" id="PR00624">
    <property type="entry name" value="HISTONEH5"/>
</dbReference>
<name>A0AAE4QPI9_9LEPT</name>
<accession>A0AAE4QPI9</accession>
<feature type="region of interest" description="Disordered" evidence="1">
    <location>
        <begin position="149"/>
        <end position="210"/>
    </location>
</feature>
<dbReference type="EMBL" id="NPEF02000017">
    <property type="protein sequence ID" value="MDV6236862.1"/>
    <property type="molecule type" value="Genomic_DNA"/>
</dbReference>
<evidence type="ECO:0000313" key="3">
    <source>
        <dbReference type="Proteomes" id="UP000232122"/>
    </source>
</evidence>
<keyword evidence="3" id="KW-1185">Reference proteome</keyword>
<reference evidence="2 3" key="1">
    <citation type="journal article" date="2018" name="Microb. Genom.">
        <title>Deciphering the unexplored Leptospira diversity from soils uncovers genomic evolution to virulence.</title>
        <authorList>
            <person name="Thibeaux R."/>
            <person name="Iraola G."/>
            <person name="Ferres I."/>
            <person name="Bierque E."/>
            <person name="Girault D."/>
            <person name="Soupe-Gilbert M.E."/>
            <person name="Picardeau M."/>
            <person name="Goarant C."/>
        </authorList>
    </citation>
    <scope>NUCLEOTIDE SEQUENCE [LARGE SCALE GENOMIC DNA]</scope>
    <source>
        <strain evidence="2 3">ATI7-C-A5</strain>
    </source>
</reference>
<dbReference type="GO" id="GO:0030527">
    <property type="term" value="F:structural constituent of chromatin"/>
    <property type="evidence" value="ECO:0007669"/>
    <property type="project" value="InterPro"/>
</dbReference>
<dbReference type="GO" id="GO:0000786">
    <property type="term" value="C:nucleosome"/>
    <property type="evidence" value="ECO:0007669"/>
    <property type="project" value="InterPro"/>
</dbReference>
<dbReference type="RefSeq" id="WP_100747357.1">
    <property type="nucleotide sequence ID" value="NZ_NPEF02000017.1"/>
</dbReference>
<dbReference type="InterPro" id="IPR005819">
    <property type="entry name" value="H1/H5"/>
</dbReference>
<dbReference type="GO" id="GO:0003677">
    <property type="term" value="F:DNA binding"/>
    <property type="evidence" value="ECO:0007669"/>
    <property type="project" value="InterPro"/>
</dbReference>
<gene>
    <name evidence="2" type="ORF">CH379_014630</name>
</gene>
<evidence type="ECO:0000256" key="1">
    <source>
        <dbReference type="SAM" id="MobiDB-lite"/>
    </source>
</evidence>
<comment type="caution">
    <text evidence="2">The sequence shown here is derived from an EMBL/GenBank/DDBJ whole genome shotgun (WGS) entry which is preliminary data.</text>
</comment>
<proteinExistence type="predicted"/>
<dbReference type="GO" id="GO:0006334">
    <property type="term" value="P:nucleosome assembly"/>
    <property type="evidence" value="ECO:0007669"/>
    <property type="project" value="InterPro"/>
</dbReference>
<organism evidence="2 3">
    <name type="scientific">Leptospira ellisii</name>
    <dbReference type="NCBI Taxonomy" id="2023197"/>
    <lineage>
        <taxon>Bacteria</taxon>
        <taxon>Pseudomonadati</taxon>
        <taxon>Spirochaetota</taxon>
        <taxon>Spirochaetia</taxon>
        <taxon>Leptospirales</taxon>
        <taxon>Leptospiraceae</taxon>
        <taxon>Leptospira</taxon>
    </lineage>
</organism>
<dbReference type="AlphaFoldDB" id="A0AAE4QPI9"/>
<protein>
    <submittedName>
        <fullName evidence="2">Uncharacterized protein</fullName>
    </submittedName>
</protein>
<evidence type="ECO:0000313" key="2">
    <source>
        <dbReference type="EMBL" id="MDV6236862.1"/>
    </source>
</evidence>